<evidence type="ECO:0000313" key="6">
    <source>
        <dbReference type="Proteomes" id="UP000010482"/>
    </source>
</evidence>
<evidence type="ECO:0000256" key="3">
    <source>
        <dbReference type="ARBA" id="ARBA00023163"/>
    </source>
</evidence>
<name>K9YVF4_DACS8</name>
<keyword evidence="2" id="KW-0238">DNA-binding</keyword>
<dbReference type="CDD" id="cd06170">
    <property type="entry name" value="LuxR_C_like"/>
    <property type="match status" value="1"/>
</dbReference>
<dbReference type="eggNOG" id="COG2203">
    <property type="taxonomic scope" value="Bacteria"/>
</dbReference>
<dbReference type="HOGENOM" id="CLU_667163_0_0_3"/>
<dbReference type="InterPro" id="IPR003018">
    <property type="entry name" value="GAF"/>
</dbReference>
<accession>K9YVF4</accession>
<protein>
    <submittedName>
        <fullName evidence="5">Response regulator containing a CheY-like receiver domain and an HTH DNA-binding domain</fullName>
    </submittedName>
</protein>
<dbReference type="Proteomes" id="UP000010482">
    <property type="component" value="Chromosome"/>
</dbReference>
<gene>
    <name evidence="5" type="ORF">Dacsa_2292</name>
</gene>
<dbReference type="Pfam" id="PF13185">
    <property type="entry name" value="GAF_2"/>
    <property type="match status" value="1"/>
</dbReference>
<evidence type="ECO:0000256" key="1">
    <source>
        <dbReference type="ARBA" id="ARBA00023015"/>
    </source>
</evidence>
<keyword evidence="3" id="KW-0804">Transcription</keyword>
<reference evidence="5" key="1">
    <citation type="submission" date="2012-04" db="EMBL/GenBank/DDBJ databases">
        <title>Finished genome of Dactylococcopsis salina PCC 8305.</title>
        <authorList>
            <consortium name="US DOE Joint Genome Institute"/>
            <person name="Gugger M."/>
            <person name="Coursin T."/>
            <person name="Rippka R."/>
            <person name="Tandeau De Marsac N."/>
            <person name="Huntemann M."/>
            <person name="Wei C.-L."/>
            <person name="Han J."/>
            <person name="Detter J.C."/>
            <person name="Han C."/>
            <person name="Tapia R."/>
            <person name="Daligault H."/>
            <person name="Chen A."/>
            <person name="Krypides N."/>
            <person name="Mavromatis K."/>
            <person name="Markowitz V."/>
            <person name="Szeto E."/>
            <person name="Ivanova N."/>
            <person name="Ovchinnikova G."/>
            <person name="Pagani I."/>
            <person name="Pati A."/>
            <person name="Goodwin L."/>
            <person name="Peters L."/>
            <person name="Pitluck S."/>
            <person name="Woyke T."/>
            <person name="Kerfeld C."/>
        </authorList>
    </citation>
    <scope>NUCLEOTIDE SEQUENCE [LARGE SCALE GENOMIC DNA]</scope>
    <source>
        <strain evidence="5">PCC 8305</strain>
    </source>
</reference>
<evidence type="ECO:0000256" key="2">
    <source>
        <dbReference type="ARBA" id="ARBA00023125"/>
    </source>
</evidence>
<dbReference type="GO" id="GO:0006355">
    <property type="term" value="P:regulation of DNA-templated transcription"/>
    <property type="evidence" value="ECO:0007669"/>
    <property type="project" value="InterPro"/>
</dbReference>
<dbReference type="PATRIC" id="fig|13035.3.peg.2601"/>
<dbReference type="InterPro" id="IPR000792">
    <property type="entry name" value="Tscrpt_reg_LuxR_C"/>
</dbReference>
<dbReference type="EMBL" id="CP003944">
    <property type="protein sequence ID" value="AFZ50906.1"/>
    <property type="molecule type" value="Genomic_DNA"/>
</dbReference>
<dbReference type="InterPro" id="IPR029016">
    <property type="entry name" value="GAF-like_dom_sf"/>
</dbReference>
<evidence type="ECO:0000313" key="5">
    <source>
        <dbReference type="EMBL" id="AFZ50906.1"/>
    </source>
</evidence>
<dbReference type="Pfam" id="PF00196">
    <property type="entry name" value="GerE"/>
    <property type="match status" value="1"/>
</dbReference>
<keyword evidence="1" id="KW-0805">Transcription regulation</keyword>
<dbReference type="InterPro" id="IPR016032">
    <property type="entry name" value="Sig_transdc_resp-reg_C-effctor"/>
</dbReference>
<dbReference type="OrthoDB" id="447151at2"/>
<dbReference type="Gene3D" id="3.30.450.40">
    <property type="match status" value="1"/>
</dbReference>
<dbReference type="InterPro" id="IPR036388">
    <property type="entry name" value="WH-like_DNA-bd_sf"/>
</dbReference>
<dbReference type="PRINTS" id="PR00038">
    <property type="entry name" value="HTHLUXR"/>
</dbReference>
<keyword evidence="6" id="KW-1185">Reference proteome</keyword>
<dbReference type="SMART" id="SM00421">
    <property type="entry name" value="HTH_LUXR"/>
    <property type="match status" value="1"/>
</dbReference>
<dbReference type="SUPFAM" id="SSF46894">
    <property type="entry name" value="C-terminal effector domain of the bipartite response regulators"/>
    <property type="match status" value="1"/>
</dbReference>
<dbReference type="SUPFAM" id="SSF55781">
    <property type="entry name" value="GAF domain-like"/>
    <property type="match status" value="1"/>
</dbReference>
<evidence type="ECO:0000259" key="4">
    <source>
        <dbReference type="PROSITE" id="PS50043"/>
    </source>
</evidence>
<dbReference type="eggNOG" id="COG2197">
    <property type="taxonomic scope" value="Bacteria"/>
</dbReference>
<dbReference type="AlphaFoldDB" id="K9YVF4"/>
<dbReference type="Gene3D" id="1.10.10.10">
    <property type="entry name" value="Winged helix-like DNA-binding domain superfamily/Winged helix DNA-binding domain"/>
    <property type="match status" value="1"/>
</dbReference>
<dbReference type="STRING" id="13035.Dacsa_2292"/>
<feature type="domain" description="HTH luxR-type" evidence="4">
    <location>
        <begin position="303"/>
        <end position="368"/>
    </location>
</feature>
<dbReference type="PANTHER" id="PTHR44688">
    <property type="entry name" value="DNA-BINDING TRANSCRIPTIONAL ACTIVATOR DEVR_DOSR"/>
    <property type="match status" value="1"/>
</dbReference>
<dbReference type="PROSITE" id="PS50043">
    <property type="entry name" value="HTH_LUXR_2"/>
    <property type="match status" value="1"/>
</dbReference>
<dbReference type="RefSeq" id="WP_015229898.1">
    <property type="nucleotide sequence ID" value="NC_019780.1"/>
</dbReference>
<dbReference type="PANTHER" id="PTHR44688:SF25">
    <property type="entry name" value="HTH LUXR-TYPE DOMAIN-CONTAINING PROTEIN"/>
    <property type="match status" value="1"/>
</dbReference>
<organism evidence="5 6">
    <name type="scientific">Dactylococcopsis salina (strain PCC 8305)</name>
    <name type="common">Myxobactron salinum</name>
    <dbReference type="NCBI Taxonomy" id="13035"/>
    <lineage>
        <taxon>Bacteria</taxon>
        <taxon>Bacillati</taxon>
        <taxon>Cyanobacteriota</taxon>
        <taxon>Cyanophyceae</taxon>
        <taxon>Nodosilineales</taxon>
        <taxon>Cymatolegaceae</taxon>
        <taxon>Dactylococcopsis</taxon>
    </lineage>
</organism>
<dbReference type="SMART" id="SM00065">
    <property type="entry name" value="GAF"/>
    <property type="match status" value="1"/>
</dbReference>
<sequence>MLDSARLIFDLQKVNGIIQKVSGNFDPKAIAQEITDALVTEFNCAFVRIWLTESEGKGLRLVASSGLYTRLNGSFARVPMGAYKVGKIAQNCVPFLSNHLAEESWVKDRDWAIRNQIQGFAGYPLKRREQVIGVLAAFSQTPFPPEFLEVLQVLCMGTTAALDSALKLQDNPQINTSSQKLAHRVDLSDCLASVLKSTALTLMGTERTLSLSLAYLLLRTTEIFNQLNCSYCRLSYGEEAVTLEGIVATVDHAIDARAWGKIYFGDLDFIANRLGGKLEIQFSFSQEVIQITLQLPYLAGEMVSNEESILSLREQQVMLLLAQGLRDREIARTLHISESTVKFHLNKILTKLKAKNRYQAIYQATVQGLI</sequence>
<proteinExistence type="predicted"/>
<dbReference type="KEGG" id="dsl:Dacsa_2292"/>
<dbReference type="GO" id="GO:0003677">
    <property type="term" value="F:DNA binding"/>
    <property type="evidence" value="ECO:0007669"/>
    <property type="project" value="UniProtKB-KW"/>
</dbReference>